<name>A0A8H6JCS4_9PEZI</name>
<feature type="compositionally biased region" description="Basic and acidic residues" evidence="1">
    <location>
        <begin position="187"/>
        <end position="198"/>
    </location>
</feature>
<keyword evidence="3" id="KW-1185">Reference proteome</keyword>
<reference evidence="2" key="1">
    <citation type="journal article" date="2020" name="Phytopathology">
        <title>Genome Sequence Resources of Colletotrichum truncatum, C. plurivorum, C. musicola, and C. sojae: Four Species Pathogenic to Soybean (Glycine max).</title>
        <authorList>
            <person name="Rogerio F."/>
            <person name="Boufleur T.R."/>
            <person name="Ciampi-Guillardi M."/>
            <person name="Sukno S.A."/>
            <person name="Thon M.R."/>
            <person name="Massola Junior N.S."/>
            <person name="Baroncelli R."/>
        </authorList>
    </citation>
    <scope>NUCLEOTIDE SEQUENCE</scope>
    <source>
        <strain evidence="2">LFN0074</strain>
    </source>
</reference>
<comment type="caution">
    <text evidence="2">The sequence shown here is derived from an EMBL/GenBank/DDBJ whole genome shotgun (WGS) entry which is preliminary data.</text>
</comment>
<evidence type="ECO:0000313" key="3">
    <source>
        <dbReference type="Proteomes" id="UP000639643"/>
    </source>
</evidence>
<evidence type="ECO:0000313" key="2">
    <source>
        <dbReference type="EMBL" id="KAF6810687.1"/>
    </source>
</evidence>
<dbReference type="Proteomes" id="UP000639643">
    <property type="component" value="Unassembled WGS sequence"/>
</dbReference>
<organism evidence="2 3">
    <name type="scientific">Colletotrichum musicola</name>
    <dbReference type="NCBI Taxonomy" id="2175873"/>
    <lineage>
        <taxon>Eukaryota</taxon>
        <taxon>Fungi</taxon>
        <taxon>Dikarya</taxon>
        <taxon>Ascomycota</taxon>
        <taxon>Pezizomycotina</taxon>
        <taxon>Sordariomycetes</taxon>
        <taxon>Hypocreomycetidae</taxon>
        <taxon>Glomerellales</taxon>
        <taxon>Glomerellaceae</taxon>
        <taxon>Colletotrichum</taxon>
        <taxon>Colletotrichum orchidearum species complex</taxon>
    </lineage>
</organism>
<evidence type="ECO:0000256" key="1">
    <source>
        <dbReference type="SAM" id="MobiDB-lite"/>
    </source>
</evidence>
<accession>A0A8H6JCS4</accession>
<feature type="region of interest" description="Disordered" evidence="1">
    <location>
        <begin position="144"/>
        <end position="211"/>
    </location>
</feature>
<sequence>MLSSKNVEEIPRLQGDHQAWLARVTDWTQSVLSFQQDTFPHQMGTFGVSRPQQESNVPGTFGPHAGLVIPEAAVPQPVSRASTRLHAQPGPLFGPQMKGTLTTEAAVSQPVSGSNTFLAAWPGALFGPQTHGWFSSEAAGFQPVSQTSTHLGGQPRPRLQPGPQLLGNMTSPRPGHERTIQPPAFAVHDRPTNNSHKDEDDEGPWGDALLDAGDYLPPSEPATVRCLLPTIPAVQRMVQMMSDDDRGTVLCGTPGFNEARTAWDPYAPRDANGSLVVAPAPYPGSGGVYPGSNLPTGYPPPLPWQY</sequence>
<dbReference type="AlphaFoldDB" id="A0A8H6JCS4"/>
<protein>
    <submittedName>
        <fullName evidence="2">Uncharacterized protein</fullName>
    </submittedName>
</protein>
<gene>
    <name evidence="2" type="ORF">CMUS01_13414</name>
</gene>
<feature type="compositionally biased region" description="Low complexity" evidence="1">
    <location>
        <begin position="151"/>
        <end position="167"/>
    </location>
</feature>
<proteinExistence type="predicted"/>
<dbReference type="EMBL" id="WIGM01000843">
    <property type="protein sequence ID" value="KAF6810687.1"/>
    <property type="molecule type" value="Genomic_DNA"/>
</dbReference>